<protein>
    <recommendedName>
        <fullName evidence="3">MATH domain-containing protein</fullName>
    </recommendedName>
</protein>
<name>A0AAN5I7S9_9BILA</name>
<feature type="non-terminal residue" evidence="1">
    <location>
        <position position="1"/>
    </location>
</feature>
<feature type="non-terminal residue" evidence="1">
    <location>
        <position position="92"/>
    </location>
</feature>
<dbReference type="EMBL" id="BTRK01000005">
    <property type="protein sequence ID" value="GMR55678.1"/>
    <property type="molecule type" value="Genomic_DNA"/>
</dbReference>
<comment type="caution">
    <text evidence="1">The sequence shown here is derived from an EMBL/GenBank/DDBJ whole genome shotgun (WGS) entry which is preliminary data.</text>
</comment>
<dbReference type="InterPro" id="IPR008974">
    <property type="entry name" value="TRAF-like"/>
</dbReference>
<sequence length="92" mass="10936">REHASETRIILLQIGKPDGIIRWEIDNVLTLTKRYSPSTEIYGVPWKLDMRAEWFPPFASKFYTLYIYGNYKSNSPLWECCFAFQIVIRNID</sequence>
<dbReference type="AlphaFoldDB" id="A0AAN5I7S9"/>
<keyword evidence="2" id="KW-1185">Reference proteome</keyword>
<organism evidence="1 2">
    <name type="scientific">Pristionchus mayeri</name>
    <dbReference type="NCBI Taxonomy" id="1317129"/>
    <lineage>
        <taxon>Eukaryota</taxon>
        <taxon>Metazoa</taxon>
        <taxon>Ecdysozoa</taxon>
        <taxon>Nematoda</taxon>
        <taxon>Chromadorea</taxon>
        <taxon>Rhabditida</taxon>
        <taxon>Rhabditina</taxon>
        <taxon>Diplogasteromorpha</taxon>
        <taxon>Diplogasteroidea</taxon>
        <taxon>Neodiplogasteridae</taxon>
        <taxon>Pristionchus</taxon>
    </lineage>
</organism>
<gene>
    <name evidence="1" type="ORF">PMAYCL1PPCAC_25873</name>
</gene>
<dbReference type="Proteomes" id="UP001328107">
    <property type="component" value="Unassembled WGS sequence"/>
</dbReference>
<proteinExistence type="predicted"/>
<evidence type="ECO:0000313" key="1">
    <source>
        <dbReference type="EMBL" id="GMR55678.1"/>
    </source>
</evidence>
<dbReference type="Gene3D" id="2.60.210.10">
    <property type="entry name" value="Apoptosis, Tumor Necrosis Factor Receptor Associated Protein 2, Chain A"/>
    <property type="match status" value="1"/>
</dbReference>
<evidence type="ECO:0000313" key="2">
    <source>
        <dbReference type="Proteomes" id="UP001328107"/>
    </source>
</evidence>
<evidence type="ECO:0008006" key="3">
    <source>
        <dbReference type="Google" id="ProtNLM"/>
    </source>
</evidence>
<accession>A0AAN5I7S9</accession>
<reference evidence="2" key="1">
    <citation type="submission" date="2022-10" db="EMBL/GenBank/DDBJ databases">
        <title>Genome assembly of Pristionchus species.</title>
        <authorList>
            <person name="Yoshida K."/>
            <person name="Sommer R.J."/>
        </authorList>
    </citation>
    <scope>NUCLEOTIDE SEQUENCE [LARGE SCALE GENOMIC DNA]</scope>
    <source>
        <strain evidence="2">RS5460</strain>
    </source>
</reference>